<protein>
    <submittedName>
        <fullName evidence="2">Uncharacterized protein</fullName>
    </submittedName>
</protein>
<comment type="caution">
    <text evidence="2">The sequence shown here is derived from an EMBL/GenBank/DDBJ whole genome shotgun (WGS) entry which is preliminary data.</text>
</comment>
<sequence length="114" mass="13401">MQYRIVTRISRFISHCMWRADAVLNQFCSLTINHHKLSSGIPTGAAAYYHDVYAAHFNLRCFREQNLHNNAILRSNMKFNEWSKENVKTRTARSRTREEKRLGKTSSSKRLNVN</sequence>
<keyword evidence="3" id="KW-1185">Reference proteome</keyword>
<reference evidence="2 3" key="1">
    <citation type="submission" date="2015-01" db="EMBL/GenBank/DDBJ databases">
        <title>Evolution of Trichinella species and genotypes.</title>
        <authorList>
            <person name="Korhonen P.K."/>
            <person name="Edoardo P."/>
            <person name="Giuseppe L.R."/>
            <person name="Gasser R.B."/>
        </authorList>
    </citation>
    <scope>NUCLEOTIDE SEQUENCE [LARGE SCALE GENOMIC DNA]</scope>
    <source>
        <strain evidence="2">ISS120</strain>
    </source>
</reference>
<dbReference type="AlphaFoldDB" id="A0A0V1D039"/>
<dbReference type="Proteomes" id="UP000054653">
    <property type="component" value="Unassembled WGS sequence"/>
</dbReference>
<evidence type="ECO:0000313" key="3">
    <source>
        <dbReference type="Proteomes" id="UP000054653"/>
    </source>
</evidence>
<evidence type="ECO:0000256" key="1">
    <source>
        <dbReference type="SAM" id="MobiDB-lite"/>
    </source>
</evidence>
<evidence type="ECO:0000313" key="2">
    <source>
        <dbReference type="EMBL" id="KRY54842.1"/>
    </source>
</evidence>
<feature type="region of interest" description="Disordered" evidence="1">
    <location>
        <begin position="84"/>
        <end position="114"/>
    </location>
</feature>
<name>A0A0V1D039_TRIBR</name>
<organism evidence="2 3">
    <name type="scientific">Trichinella britovi</name>
    <name type="common">Parasitic roundworm</name>
    <dbReference type="NCBI Taxonomy" id="45882"/>
    <lineage>
        <taxon>Eukaryota</taxon>
        <taxon>Metazoa</taxon>
        <taxon>Ecdysozoa</taxon>
        <taxon>Nematoda</taxon>
        <taxon>Enoplea</taxon>
        <taxon>Dorylaimia</taxon>
        <taxon>Trichinellida</taxon>
        <taxon>Trichinellidae</taxon>
        <taxon>Trichinella</taxon>
    </lineage>
</organism>
<feature type="compositionally biased region" description="Polar residues" evidence="1">
    <location>
        <begin position="104"/>
        <end position="114"/>
    </location>
</feature>
<gene>
    <name evidence="2" type="ORF">T03_7780</name>
</gene>
<proteinExistence type="predicted"/>
<accession>A0A0V1D039</accession>
<dbReference type="EMBL" id="JYDI01000064">
    <property type="protein sequence ID" value="KRY54842.1"/>
    <property type="molecule type" value="Genomic_DNA"/>
</dbReference>